<name>A0A0F9LKT6_9ZZZZ</name>
<evidence type="ECO:0008006" key="2">
    <source>
        <dbReference type="Google" id="ProtNLM"/>
    </source>
</evidence>
<comment type="caution">
    <text evidence="1">The sequence shown here is derived from an EMBL/GenBank/DDBJ whole genome shotgun (WGS) entry which is preliminary data.</text>
</comment>
<organism evidence="1">
    <name type="scientific">marine sediment metagenome</name>
    <dbReference type="NCBI Taxonomy" id="412755"/>
    <lineage>
        <taxon>unclassified sequences</taxon>
        <taxon>metagenomes</taxon>
        <taxon>ecological metagenomes</taxon>
    </lineage>
</organism>
<proteinExistence type="predicted"/>
<gene>
    <name evidence="1" type="ORF">LCGC14_1265100</name>
</gene>
<dbReference type="Pfam" id="PF21448">
    <property type="entry name" value="DNMK"/>
    <property type="match status" value="1"/>
</dbReference>
<dbReference type="InterPro" id="IPR027417">
    <property type="entry name" value="P-loop_NTPase"/>
</dbReference>
<dbReference type="AlphaFoldDB" id="A0A0F9LKT6"/>
<accession>A0A0F9LKT6</accession>
<protein>
    <recommendedName>
        <fullName evidence="2">Deoxynucleotide monophosphate kinase</fullName>
    </recommendedName>
</protein>
<dbReference type="Gene3D" id="3.40.50.300">
    <property type="entry name" value="P-loop containing nucleotide triphosphate hydrolases"/>
    <property type="match status" value="1"/>
</dbReference>
<dbReference type="SUPFAM" id="SSF52540">
    <property type="entry name" value="P-loop containing nucleoside triphosphate hydrolases"/>
    <property type="match status" value="1"/>
</dbReference>
<sequence>MKVIGFGCTAQVGKDTAANYLQEKYPGKLKRVAFADELKKSAMVIFGLSREQCFGSQEIKETIDPRYGKSPRQLLQELGEKMREIFPDIWIVKVFNEAIPELQEQGYDCFAISDVRYPNEADWIRKQGGIVTRVDREKGGVTVGAEHSSETAMKNFVCDVEISNNGTFEEYFEKLDRMMEEVLQYGGDEGQDNN</sequence>
<reference evidence="1" key="1">
    <citation type="journal article" date="2015" name="Nature">
        <title>Complex archaea that bridge the gap between prokaryotes and eukaryotes.</title>
        <authorList>
            <person name="Spang A."/>
            <person name="Saw J.H."/>
            <person name="Jorgensen S.L."/>
            <person name="Zaremba-Niedzwiedzka K."/>
            <person name="Martijn J."/>
            <person name="Lind A.E."/>
            <person name="van Eijk R."/>
            <person name="Schleper C."/>
            <person name="Guy L."/>
            <person name="Ettema T.J."/>
        </authorList>
    </citation>
    <scope>NUCLEOTIDE SEQUENCE</scope>
</reference>
<dbReference type="EMBL" id="LAZR01007050">
    <property type="protein sequence ID" value="KKM87811.1"/>
    <property type="molecule type" value="Genomic_DNA"/>
</dbReference>
<evidence type="ECO:0000313" key="1">
    <source>
        <dbReference type="EMBL" id="KKM87811.1"/>
    </source>
</evidence>
<dbReference type="InterPro" id="IPR048444">
    <property type="entry name" value="DNMK"/>
</dbReference>